<dbReference type="Gene3D" id="3.40.50.720">
    <property type="entry name" value="NAD(P)-binding Rossmann-like Domain"/>
    <property type="match status" value="1"/>
</dbReference>
<reference evidence="3" key="1">
    <citation type="submission" date="2018-05" db="EMBL/GenBank/DDBJ databases">
        <authorList>
            <person name="Lanie J.A."/>
            <person name="Ng W.-L."/>
            <person name="Kazmierczak K.M."/>
            <person name="Andrzejewski T.M."/>
            <person name="Davidsen T.M."/>
            <person name="Wayne K.J."/>
            <person name="Tettelin H."/>
            <person name="Glass J.I."/>
            <person name="Rusch D."/>
            <person name="Podicherti R."/>
            <person name="Tsui H.-C.T."/>
            <person name="Winkler M.E."/>
        </authorList>
    </citation>
    <scope>NUCLEOTIDE SEQUENCE</scope>
</reference>
<dbReference type="FunFam" id="3.40.50.720:FF:000001">
    <property type="entry name" value="Glyceraldehyde-3-phosphate dehydrogenase"/>
    <property type="match status" value="1"/>
</dbReference>
<sequence length="210" mass="23475">MMKIGINGFGRIGRAIFRINESTPLFEITAINDIDPLIENHAYLLNYDSIYGSLENKVSVSKDNHFLKIDGQRIAFYSKEKIDDIPWENHNTDIVIDSSGIYDNVVNSYNLLKRGVHKVIVTHSPNDSVDHTIIIGANEKSFNSSKHHIISSSICDANACAPILKIINEELCITGGFITTLHPWLGYQNLLDGSLRSVSSPGHYWSDFAL</sequence>
<dbReference type="InterPro" id="IPR020831">
    <property type="entry name" value="GlycerAld/Erythrose_P_DH"/>
</dbReference>
<dbReference type="AlphaFoldDB" id="A0A383AGJ8"/>
<dbReference type="SMART" id="SM00846">
    <property type="entry name" value="Gp_dh_N"/>
    <property type="match status" value="1"/>
</dbReference>
<evidence type="ECO:0000259" key="2">
    <source>
        <dbReference type="SMART" id="SM00846"/>
    </source>
</evidence>
<protein>
    <recommendedName>
        <fullName evidence="2">Glyceraldehyde 3-phosphate dehydrogenase NAD(P) binding domain-containing protein</fullName>
    </recommendedName>
</protein>
<dbReference type="PRINTS" id="PR00078">
    <property type="entry name" value="G3PDHDRGNASE"/>
</dbReference>
<proteinExistence type="predicted"/>
<dbReference type="InterPro" id="IPR036291">
    <property type="entry name" value="NAD(P)-bd_dom_sf"/>
</dbReference>
<dbReference type="GO" id="GO:0016620">
    <property type="term" value="F:oxidoreductase activity, acting on the aldehyde or oxo group of donors, NAD or NADP as acceptor"/>
    <property type="evidence" value="ECO:0007669"/>
    <property type="project" value="InterPro"/>
</dbReference>
<evidence type="ECO:0000313" key="3">
    <source>
        <dbReference type="EMBL" id="SVE06723.1"/>
    </source>
</evidence>
<feature type="domain" description="Glyceraldehyde 3-phosphate dehydrogenase NAD(P) binding" evidence="2">
    <location>
        <begin position="2"/>
        <end position="155"/>
    </location>
</feature>
<keyword evidence="1" id="KW-0560">Oxidoreductase</keyword>
<evidence type="ECO:0000256" key="1">
    <source>
        <dbReference type="ARBA" id="ARBA00023002"/>
    </source>
</evidence>
<gene>
    <name evidence="3" type="ORF">METZ01_LOCUS459577</name>
</gene>
<dbReference type="Gene3D" id="3.30.360.10">
    <property type="entry name" value="Dihydrodipicolinate Reductase, domain 2"/>
    <property type="match status" value="1"/>
</dbReference>
<dbReference type="EMBL" id="UINC01191871">
    <property type="protein sequence ID" value="SVE06723.1"/>
    <property type="molecule type" value="Genomic_DNA"/>
</dbReference>
<name>A0A383AGJ8_9ZZZZ</name>
<dbReference type="InterPro" id="IPR020828">
    <property type="entry name" value="GlycerAld_3-P_DH_NAD(P)-bd"/>
</dbReference>
<dbReference type="PANTHER" id="PTHR43148">
    <property type="entry name" value="GLYCERALDEHYDE-3-PHOSPHATE DEHYDROGENASE 2"/>
    <property type="match status" value="1"/>
</dbReference>
<feature type="non-terminal residue" evidence="3">
    <location>
        <position position="210"/>
    </location>
</feature>
<accession>A0A383AGJ8</accession>
<dbReference type="Pfam" id="PF00044">
    <property type="entry name" value="Gp_dh_N"/>
    <property type="match status" value="1"/>
</dbReference>
<dbReference type="SUPFAM" id="SSF51735">
    <property type="entry name" value="NAD(P)-binding Rossmann-fold domains"/>
    <property type="match status" value="1"/>
</dbReference>
<organism evidence="3">
    <name type="scientific">marine metagenome</name>
    <dbReference type="NCBI Taxonomy" id="408172"/>
    <lineage>
        <taxon>unclassified sequences</taxon>
        <taxon>metagenomes</taxon>
        <taxon>ecological metagenomes</taxon>
    </lineage>
</organism>
<dbReference type="GO" id="GO:0051287">
    <property type="term" value="F:NAD binding"/>
    <property type="evidence" value="ECO:0007669"/>
    <property type="project" value="InterPro"/>
</dbReference>